<dbReference type="EMBL" id="CP031517">
    <property type="protein sequence ID" value="QOS39365.1"/>
    <property type="molecule type" value="Genomic_DNA"/>
</dbReference>
<keyword evidence="1" id="KW-0012">Acyltransferase</keyword>
<dbReference type="KEGG" id="trc:DYE49_02395"/>
<organism evidence="1 2">
    <name type="scientific">Treponema rectale</name>
    <dbReference type="NCBI Taxonomy" id="744512"/>
    <lineage>
        <taxon>Bacteria</taxon>
        <taxon>Pseudomonadati</taxon>
        <taxon>Spirochaetota</taxon>
        <taxon>Spirochaetia</taxon>
        <taxon>Spirochaetales</taxon>
        <taxon>Treponemataceae</taxon>
        <taxon>Treponema</taxon>
    </lineage>
</organism>
<dbReference type="AlphaFoldDB" id="A0A7M1XK42"/>
<name>A0A7M1XK42_9SPIR</name>
<protein>
    <submittedName>
        <fullName evidence="1">Acyltransferase</fullName>
    </submittedName>
</protein>
<dbReference type="InterPro" id="IPR001451">
    <property type="entry name" value="Hexapep"/>
</dbReference>
<sequence length="161" mass="18144">MFTFLSGGGTKKAKFLKRHHIFKKIGENCYYHPFLISSEPHLIEMGENVIIAKGVELITHDLSSALFNHDENVRKKFPDYHFDYYSKPIKIGNNVLINAYAMVMPGVTIGNNVVIGAGSIVTHDVCDNVVVAGVPAREICSYSQFLEKRKRQLDQMSKNIN</sequence>
<dbReference type="InterPro" id="IPR011004">
    <property type="entry name" value="Trimer_LpxA-like_sf"/>
</dbReference>
<dbReference type="InterPro" id="IPR051159">
    <property type="entry name" value="Hexapeptide_acetyltransf"/>
</dbReference>
<dbReference type="CDD" id="cd04647">
    <property type="entry name" value="LbH_MAT_like"/>
    <property type="match status" value="1"/>
</dbReference>
<reference evidence="1 2" key="1">
    <citation type="submission" date="2018-08" db="EMBL/GenBank/DDBJ databases">
        <title>The first complete genome of Treponema rectale (CHPAT), a commensal spirochete of the bovine rectum.</title>
        <authorList>
            <person name="Staton G.J."/>
            <person name="Clegg S.R."/>
            <person name="Carter S.D."/>
            <person name="Radford A.D."/>
            <person name="Darby A."/>
            <person name="Hall N."/>
            <person name="Birtles R.J."/>
            <person name="Evans N.J."/>
        </authorList>
    </citation>
    <scope>NUCLEOTIDE SEQUENCE [LARGE SCALE GENOMIC DNA]</scope>
    <source>
        <strain evidence="1 2">CHPA</strain>
    </source>
</reference>
<dbReference type="PANTHER" id="PTHR23416">
    <property type="entry name" value="SIALIC ACID SYNTHASE-RELATED"/>
    <property type="match status" value="1"/>
</dbReference>
<accession>A0A7M1XK42</accession>
<dbReference type="Proteomes" id="UP000593591">
    <property type="component" value="Chromosome"/>
</dbReference>
<evidence type="ECO:0000313" key="2">
    <source>
        <dbReference type="Proteomes" id="UP000593591"/>
    </source>
</evidence>
<keyword evidence="1" id="KW-0808">Transferase</keyword>
<dbReference type="GO" id="GO:0016746">
    <property type="term" value="F:acyltransferase activity"/>
    <property type="evidence" value="ECO:0007669"/>
    <property type="project" value="UniProtKB-KW"/>
</dbReference>
<gene>
    <name evidence="1" type="ORF">DYE49_02395</name>
</gene>
<proteinExistence type="predicted"/>
<dbReference type="Pfam" id="PF00132">
    <property type="entry name" value="Hexapep"/>
    <property type="match status" value="1"/>
</dbReference>
<dbReference type="SUPFAM" id="SSF51161">
    <property type="entry name" value="Trimeric LpxA-like enzymes"/>
    <property type="match status" value="1"/>
</dbReference>
<dbReference type="Gene3D" id="2.160.10.10">
    <property type="entry name" value="Hexapeptide repeat proteins"/>
    <property type="match status" value="1"/>
</dbReference>
<evidence type="ECO:0000313" key="1">
    <source>
        <dbReference type="EMBL" id="QOS39365.1"/>
    </source>
</evidence>